<name>A0A1G5YBU3_9BACT</name>
<accession>A0A1G5YBU3</accession>
<proteinExistence type="predicted"/>
<sequence>MRDSLSAAADASKVRSPTFYQELVVQVANVRIDLAFPGKLLPAT</sequence>
<evidence type="ECO:0000313" key="1">
    <source>
        <dbReference type="EMBL" id="SDA80169.1"/>
    </source>
</evidence>
<evidence type="ECO:0000313" key="2">
    <source>
        <dbReference type="EMBL" id="SDA93131.1"/>
    </source>
</evidence>
<dbReference type="EMBL" id="FMXE01000015">
    <property type="protein sequence ID" value="SDA80169.1"/>
    <property type="molecule type" value="Genomic_DNA"/>
</dbReference>
<protein>
    <submittedName>
        <fullName evidence="1">Uncharacterized protein</fullName>
    </submittedName>
</protein>
<reference evidence="3" key="2">
    <citation type="submission" date="2016-10" db="EMBL/GenBank/DDBJ databases">
        <authorList>
            <person name="Varghese N."/>
            <person name="Submissions S."/>
        </authorList>
    </citation>
    <scope>NUCLEOTIDE SEQUENCE [LARGE SCALE GENOMIC DNA]</scope>
    <source>
        <strain evidence="3">DSM 22703</strain>
    </source>
</reference>
<keyword evidence="3" id="KW-1185">Reference proteome</keyword>
<dbReference type="Proteomes" id="UP000198756">
    <property type="component" value="Unassembled WGS sequence"/>
</dbReference>
<reference evidence="1" key="1">
    <citation type="submission" date="2016-10" db="EMBL/GenBank/DDBJ databases">
        <authorList>
            <person name="de Groot N.N."/>
        </authorList>
    </citation>
    <scope>NUCLEOTIDE SEQUENCE [LARGE SCALE GENOMIC DNA]</scope>
    <source>
        <strain evidence="1">DSM 22703</strain>
    </source>
</reference>
<dbReference type="EMBL" id="FMXE01000034">
    <property type="protein sequence ID" value="SDA93131.1"/>
    <property type="molecule type" value="Genomic_DNA"/>
</dbReference>
<evidence type="ECO:0000313" key="3">
    <source>
        <dbReference type="Proteomes" id="UP000198756"/>
    </source>
</evidence>
<organism evidence="1 3">
    <name type="scientific">Algoriphagus alkaliphilus</name>
    <dbReference type="NCBI Taxonomy" id="279824"/>
    <lineage>
        <taxon>Bacteria</taxon>
        <taxon>Pseudomonadati</taxon>
        <taxon>Bacteroidota</taxon>
        <taxon>Cytophagia</taxon>
        <taxon>Cytophagales</taxon>
        <taxon>Cyclobacteriaceae</taxon>
        <taxon>Algoriphagus</taxon>
    </lineage>
</organism>
<gene>
    <name evidence="1" type="ORF">SAMN03080617_02430</name>
    <name evidence="2" type="ORF">SAMN03080617_03689</name>
</gene>
<dbReference type="AlphaFoldDB" id="A0A1G5YBU3"/>